<reference evidence="1" key="1">
    <citation type="submission" date="2021-06" db="EMBL/GenBank/DDBJ databases">
        <authorList>
            <person name="Kallberg Y."/>
            <person name="Tangrot J."/>
            <person name="Rosling A."/>
        </authorList>
    </citation>
    <scope>NUCLEOTIDE SEQUENCE</scope>
    <source>
        <strain evidence="1">AZ414A</strain>
    </source>
</reference>
<dbReference type="AlphaFoldDB" id="A0A9N9GBR8"/>
<dbReference type="EMBL" id="CAJVPK010001681">
    <property type="protein sequence ID" value="CAG8595248.1"/>
    <property type="molecule type" value="Genomic_DNA"/>
</dbReference>
<protein>
    <submittedName>
        <fullName evidence="1">1862_t:CDS:1</fullName>
    </submittedName>
</protein>
<dbReference type="InterPro" id="IPR036910">
    <property type="entry name" value="HMG_box_dom_sf"/>
</dbReference>
<keyword evidence="2" id="KW-1185">Reference proteome</keyword>
<dbReference type="SUPFAM" id="SSF47095">
    <property type="entry name" value="HMG-box"/>
    <property type="match status" value="1"/>
</dbReference>
<organism evidence="1 2">
    <name type="scientific">Diversispora eburnea</name>
    <dbReference type="NCBI Taxonomy" id="1213867"/>
    <lineage>
        <taxon>Eukaryota</taxon>
        <taxon>Fungi</taxon>
        <taxon>Fungi incertae sedis</taxon>
        <taxon>Mucoromycota</taxon>
        <taxon>Glomeromycotina</taxon>
        <taxon>Glomeromycetes</taxon>
        <taxon>Diversisporales</taxon>
        <taxon>Diversisporaceae</taxon>
        <taxon>Diversispora</taxon>
    </lineage>
</organism>
<proteinExistence type="predicted"/>
<accession>A0A9N9GBR8</accession>
<evidence type="ECO:0000313" key="2">
    <source>
        <dbReference type="Proteomes" id="UP000789706"/>
    </source>
</evidence>
<gene>
    <name evidence="1" type="ORF">DEBURN_LOCUS9254</name>
</gene>
<dbReference type="OrthoDB" id="6247875at2759"/>
<name>A0A9N9GBR8_9GLOM</name>
<comment type="caution">
    <text evidence="1">The sequence shown here is derived from an EMBL/GenBank/DDBJ whole genome shotgun (WGS) entry which is preliminary data.</text>
</comment>
<dbReference type="Proteomes" id="UP000789706">
    <property type="component" value="Unassembled WGS sequence"/>
</dbReference>
<dbReference type="Gene3D" id="1.10.30.10">
    <property type="entry name" value="High mobility group box domain"/>
    <property type="match status" value="1"/>
</dbReference>
<evidence type="ECO:0000313" key="1">
    <source>
        <dbReference type="EMBL" id="CAG8595248.1"/>
    </source>
</evidence>
<sequence length="125" mass="14991">MNAFMIYRKEFNRIVTNYNLELKNISKYASISWKQEPQYVKTYYKQHLNSQFPNMNQNFPSPSDDQNFPYATYSNYPLLNMNILVSDNFENSIQAYMNMDDEKLMSYLSEDLALTYREIIKSLPF</sequence>